<accession>A0ABV8U357</accession>
<dbReference type="InterPro" id="IPR023210">
    <property type="entry name" value="NADP_OxRdtase_dom"/>
</dbReference>
<keyword evidence="3" id="KW-1185">Reference proteome</keyword>
<gene>
    <name evidence="2" type="ORF">ACFPET_18875</name>
</gene>
<evidence type="ECO:0000313" key="2">
    <source>
        <dbReference type="EMBL" id="MFC4337267.1"/>
    </source>
</evidence>
<protein>
    <submittedName>
        <fullName evidence="2">Aldo/keto reductase</fullName>
    </submittedName>
</protein>
<name>A0ABV8U357_9ACTN</name>
<dbReference type="SUPFAM" id="SSF51430">
    <property type="entry name" value="NAD(P)-linked oxidoreductase"/>
    <property type="match status" value="1"/>
</dbReference>
<sequence>MDRITLGAKGISASRLCLGALGFGSLIDRDASFAVLDRFAEAGGTFLDSSNNYAFWLEGADGGESERTVGEWMADRGVRDRMVVGTKVGYLPRTPGDRTIDDPEPLSAERIAESVGESLERLRTDRIDVLWSHRDDRETPLEETVRGFGAVMAEGRVGVVGAANHESWRVERARSLAANAGVEGYSLLQKRYSYLQPRPGAALESAAHRHASPADLDFTAHTEGMALLAYSSLLAGAYTSPDKGIEGAYDHPGTAARLAVLDEVAREADATRNQVVLAWLLGQEATIVPLVGASSVAQLDETIAALDLELTPEQLRRMNEAA</sequence>
<proteinExistence type="predicted"/>
<reference evidence="3" key="1">
    <citation type="journal article" date="2019" name="Int. J. Syst. Evol. Microbiol.">
        <title>The Global Catalogue of Microorganisms (GCM) 10K type strain sequencing project: providing services to taxonomists for standard genome sequencing and annotation.</title>
        <authorList>
            <consortium name="The Broad Institute Genomics Platform"/>
            <consortium name="The Broad Institute Genome Sequencing Center for Infectious Disease"/>
            <person name="Wu L."/>
            <person name="Ma J."/>
        </authorList>
    </citation>
    <scope>NUCLEOTIDE SEQUENCE [LARGE SCALE GENOMIC DNA]</scope>
    <source>
        <strain evidence="3">IBRC-M 10908</strain>
    </source>
</reference>
<dbReference type="PANTHER" id="PTHR43364:SF6">
    <property type="entry name" value="OXIDOREDUCTASE-RELATED"/>
    <property type="match status" value="1"/>
</dbReference>
<dbReference type="InterPro" id="IPR050523">
    <property type="entry name" value="AKR_Detox_Biosynth"/>
</dbReference>
<dbReference type="InterPro" id="IPR036812">
    <property type="entry name" value="NAD(P)_OxRdtase_dom_sf"/>
</dbReference>
<dbReference type="RefSeq" id="WP_380624079.1">
    <property type="nucleotide sequence ID" value="NZ_JBHSDK010000028.1"/>
</dbReference>
<evidence type="ECO:0000313" key="3">
    <source>
        <dbReference type="Proteomes" id="UP001595823"/>
    </source>
</evidence>
<dbReference type="Gene3D" id="3.20.20.100">
    <property type="entry name" value="NADP-dependent oxidoreductase domain"/>
    <property type="match status" value="1"/>
</dbReference>
<dbReference type="Proteomes" id="UP001595823">
    <property type="component" value="Unassembled WGS sequence"/>
</dbReference>
<dbReference type="Pfam" id="PF00248">
    <property type="entry name" value="Aldo_ket_red"/>
    <property type="match status" value="1"/>
</dbReference>
<organism evidence="2 3">
    <name type="scientific">Salininema proteolyticum</name>
    <dbReference type="NCBI Taxonomy" id="1607685"/>
    <lineage>
        <taxon>Bacteria</taxon>
        <taxon>Bacillati</taxon>
        <taxon>Actinomycetota</taxon>
        <taxon>Actinomycetes</taxon>
        <taxon>Glycomycetales</taxon>
        <taxon>Glycomycetaceae</taxon>
        <taxon>Salininema</taxon>
    </lineage>
</organism>
<dbReference type="EMBL" id="JBHSDK010000028">
    <property type="protein sequence ID" value="MFC4337267.1"/>
    <property type="molecule type" value="Genomic_DNA"/>
</dbReference>
<dbReference type="PANTHER" id="PTHR43364">
    <property type="entry name" value="NADH-SPECIFIC METHYLGLYOXAL REDUCTASE-RELATED"/>
    <property type="match status" value="1"/>
</dbReference>
<comment type="caution">
    <text evidence="2">The sequence shown here is derived from an EMBL/GenBank/DDBJ whole genome shotgun (WGS) entry which is preliminary data.</text>
</comment>
<evidence type="ECO:0000259" key="1">
    <source>
        <dbReference type="Pfam" id="PF00248"/>
    </source>
</evidence>
<feature type="domain" description="NADP-dependent oxidoreductase" evidence="1">
    <location>
        <begin position="15"/>
        <end position="321"/>
    </location>
</feature>